<protein>
    <submittedName>
        <fullName evidence="4">SpoIIE-like protein phosphatase domain protein</fullName>
    </submittedName>
</protein>
<gene>
    <name evidence="5" type="ORF">HMPREF0860_2168</name>
    <name evidence="4" type="ORF">HMPREF1325_1560</name>
</gene>
<dbReference type="OrthoDB" id="336577at2"/>
<feature type="transmembrane region" description="Helical" evidence="2">
    <location>
        <begin position="7"/>
        <end position="26"/>
    </location>
</feature>
<dbReference type="eggNOG" id="COG2208">
    <property type="taxonomic scope" value="Bacteria"/>
</dbReference>
<dbReference type="EMBL" id="AVQI01000083">
    <property type="protein sequence ID" value="ERJ98083.1"/>
    <property type="molecule type" value="Genomic_DNA"/>
</dbReference>
<dbReference type="RefSeq" id="WP_021330541.1">
    <property type="nucleotide sequence ID" value="NZ_AUZJ01000042.1"/>
</dbReference>
<keyword evidence="2" id="KW-1133">Transmembrane helix</keyword>
<feature type="domain" description="PPM-type phosphatase" evidence="3">
    <location>
        <begin position="243"/>
        <end position="462"/>
    </location>
</feature>
<evidence type="ECO:0000313" key="6">
    <source>
        <dbReference type="Proteomes" id="UP000016412"/>
    </source>
</evidence>
<dbReference type="EMBL" id="AUZJ01000042">
    <property type="protein sequence ID" value="ERF60489.1"/>
    <property type="molecule type" value="Genomic_DNA"/>
</dbReference>
<evidence type="ECO:0000256" key="1">
    <source>
        <dbReference type="ARBA" id="ARBA00022801"/>
    </source>
</evidence>
<evidence type="ECO:0000313" key="7">
    <source>
        <dbReference type="Proteomes" id="UP000016646"/>
    </source>
</evidence>
<dbReference type="InterPro" id="IPR001932">
    <property type="entry name" value="PPM-type_phosphatase-like_dom"/>
</dbReference>
<keyword evidence="1" id="KW-0378">Hydrolase</keyword>
<dbReference type="SUPFAM" id="SSF81606">
    <property type="entry name" value="PP2C-like"/>
    <property type="match status" value="1"/>
</dbReference>
<keyword evidence="2" id="KW-0472">Membrane</keyword>
<dbReference type="Proteomes" id="UP000016646">
    <property type="component" value="Unassembled WGS sequence"/>
</dbReference>
<dbReference type="Gene3D" id="3.60.40.10">
    <property type="entry name" value="PPM-type phosphatase domain"/>
    <property type="match status" value="1"/>
</dbReference>
<dbReference type="PANTHER" id="PTHR43156">
    <property type="entry name" value="STAGE II SPORULATION PROTEIN E-RELATED"/>
    <property type="match status" value="1"/>
</dbReference>
<comment type="caution">
    <text evidence="4">The sequence shown here is derived from an EMBL/GenBank/DDBJ whole genome shotgun (WGS) entry which is preliminary data.</text>
</comment>
<dbReference type="GO" id="GO:0016791">
    <property type="term" value="F:phosphatase activity"/>
    <property type="evidence" value="ECO:0007669"/>
    <property type="project" value="TreeGrafter"/>
</dbReference>
<evidence type="ECO:0000313" key="4">
    <source>
        <dbReference type="EMBL" id="ERF60489.1"/>
    </source>
</evidence>
<dbReference type="Proteomes" id="UP000016412">
    <property type="component" value="Unassembled WGS sequence"/>
</dbReference>
<dbReference type="SMART" id="SM00331">
    <property type="entry name" value="PP2C_SIG"/>
    <property type="match status" value="1"/>
</dbReference>
<accession>U1GV79</accession>
<reference evidence="6 7" key="1">
    <citation type="submission" date="2013-08" db="EMBL/GenBank/DDBJ databases">
        <authorList>
            <person name="Durkin A.S."/>
            <person name="Haft D.R."/>
            <person name="McCorrison J."/>
            <person name="Torralba M."/>
            <person name="Gillis M."/>
            <person name="Haft D.H."/>
            <person name="Methe B."/>
            <person name="Sutton G."/>
            <person name="Nelson K.E."/>
        </authorList>
    </citation>
    <scope>NUCLEOTIDE SEQUENCE [LARGE SCALE GENOMIC DNA]</scope>
    <source>
        <strain evidence="5 7">ATCC 35536</strain>
        <strain evidence="4 6">VPI DR56BR1116</strain>
    </source>
</reference>
<dbReference type="STRING" id="1125725.HMPREF1325_1560"/>
<dbReference type="PATRIC" id="fig|1125725.3.peg.1574"/>
<proteinExistence type="predicted"/>
<dbReference type="AlphaFoldDB" id="U1GV79"/>
<evidence type="ECO:0000313" key="5">
    <source>
        <dbReference type="EMBL" id="ERJ98083.1"/>
    </source>
</evidence>
<evidence type="ECO:0000256" key="2">
    <source>
        <dbReference type="SAM" id="Phobius"/>
    </source>
</evidence>
<evidence type="ECO:0000259" key="3">
    <source>
        <dbReference type="SMART" id="SM00331"/>
    </source>
</evidence>
<dbReference type="Pfam" id="PF07228">
    <property type="entry name" value="SpoIIE"/>
    <property type="match status" value="1"/>
</dbReference>
<dbReference type="InterPro" id="IPR052016">
    <property type="entry name" value="Bact_Sigma-Reg"/>
</dbReference>
<sequence>MYKTRKRIVFLTVNAAILILFIVVSSMLVPEEIAGHSFFLRISIPTTVFVLLLIGGDAVRDMIGSRIHQRIFEKSETRYLTHFTNRLRFCYSLDDLYKVFADILENEAGCSVLFIDRKKNYVLYNSPDRFASSQEVRDVLARNFPLSWPTGTYLLDDSLGIVSSAKTARGFFFVCGDQQLFIFCRYTKLFDADAYRQLYEEFSRFQSRSRTISNLTEISDLTKEWQLLADTQRSFLPQKMPVISKLQLAAYYKPLINVSGDYYSVLPINKHKTLLLLGDVSGKGLAAALIMGLVVNTLKIIDDKEDIENIIREIDRAIKNMKLQDKYTVLFLGLVDTDAMTMRYVNASISDPLVLSRAASGYKIKPLASTASLVGIIDLGDITVEERKLYRGDVILIASDGLSEIMNSDGIQLGSSDVFKEMLCVSADKTPQEFIDDIVRLIPEYNGGARLHDDVTMMVAKVG</sequence>
<name>U1GV79_TRESO</name>
<organism evidence="4 6">
    <name type="scientific">Treponema socranskii subsp. socranskii VPI DR56BR1116 = ATCC 35536</name>
    <dbReference type="NCBI Taxonomy" id="1125725"/>
    <lineage>
        <taxon>Bacteria</taxon>
        <taxon>Pseudomonadati</taxon>
        <taxon>Spirochaetota</taxon>
        <taxon>Spirochaetia</taxon>
        <taxon>Spirochaetales</taxon>
        <taxon>Treponemataceae</taxon>
        <taxon>Treponema</taxon>
    </lineage>
</organism>
<keyword evidence="7" id="KW-1185">Reference proteome</keyword>
<dbReference type="PANTHER" id="PTHR43156:SF2">
    <property type="entry name" value="STAGE II SPORULATION PROTEIN E"/>
    <property type="match status" value="1"/>
</dbReference>
<keyword evidence="2" id="KW-0812">Transmembrane</keyword>
<dbReference type="InterPro" id="IPR036457">
    <property type="entry name" value="PPM-type-like_dom_sf"/>
</dbReference>